<comment type="caution">
    <text evidence="3">The sequence shown here is derived from an EMBL/GenBank/DDBJ whole genome shotgun (WGS) entry which is preliminary data.</text>
</comment>
<evidence type="ECO:0000256" key="1">
    <source>
        <dbReference type="ARBA" id="ARBA00022729"/>
    </source>
</evidence>
<proteinExistence type="predicted"/>
<sequence length="134" mass="14741">MRVRNLTIGLLTGMTLMTGHSEASPLDDLRWKNRVLVVVAPAGDAAAEQQRKIYQASAAGMSERAIVLREAVGDGDPARQIRSRLSADGQRFQVFLIGKDGHTALSSDKPLSADHLFAKVDAMPMRRDEMRRAR</sequence>
<reference evidence="3 4" key="1">
    <citation type="submission" date="2024-09" db="EMBL/GenBank/DDBJ databases">
        <authorList>
            <person name="Sun Q."/>
            <person name="Mori K."/>
        </authorList>
    </citation>
    <scope>NUCLEOTIDE SEQUENCE [LARGE SCALE GENOMIC DNA]</scope>
    <source>
        <strain evidence="3 4">KCTC 23279</strain>
    </source>
</reference>
<evidence type="ECO:0000313" key="3">
    <source>
        <dbReference type="EMBL" id="MFC0243805.1"/>
    </source>
</evidence>
<dbReference type="InterPro" id="IPR025232">
    <property type="entry name" value="DUF4174"/>
</dbReference>
<accession>A0ABV6F014</accession>
<feature type="domain" description="DUF4174" evidence="2">
    <location>
        <begin position="25"/>
        <end position="129"/>
    </location>
</feature>
<gene>
    <name evidence="3" type="ORF">ACFFJ6_25210</name>
</gene>
<dbReference type="Proteomes" id="UP001589775">
    <property type="component" value="Unassembled WGS sequence"/>
</dbReference>
<keyword evidence="1" id="KW-0732">Signal</keyword>
<keyword evidence="4" id="KW-1185">Reference proteome</keyword>
<name>A0ABV6F014_9BRAD</name>
<dbReference type="RefSeq" id="WP_378393136.1">
    <property type="nucleotide sequence ID" value="NZ_JBHLWM010000012.1"/>
</dbReference>
<evidence type="ECO:0000313" key="4">
    <source>
        <dbReference type="Proteomes" id="UP001589775"/>
    </source>
</evidence>
<dbReference type="EMBL" id="JBHLWM010000012">
    <property type="protein sequence ID" value="MFC0243805.1"/>
    <property type="molecule type" value="Genomic_DNA"/>
</dbReference>
<organism evidence="3 4">
    <name type="scientific">Rhodopseudomonas telluris</name>
    <dbReference type="NCBI Taxonomy" id="644215"/>
    <lineage>
        <taxon>Bacteria</taxon>
        <taxon>Pseudomonadati</taxon>
        <taxon>Pseudomonadota</taxon>
        <taxon>Alphaproteobacteria</taxon>
        <taxon>Hyphomicrobiales</taxon>
        <taxon>Nitrobacteraceae</taxon>
        <taxon>Rhodopseudomonas</taxon>
    </lineage>
</organism>
<dbReference type="Pfam" id="PF13778">
    <property type="entry name" value="DUF4174"/>
    <property type="match status" value="1"/>
</dbReference>
<protein>
    <submittedName>
        <fullName evidence="3">DUF4174 domain-containing protein</fullName>
    </submittedName>
</protein>
<evidence type="ECO:0000259" key="2">
    <source>
        <dbReference type="Pfam" id="PF13778"/>
    </source>
</evidence>